<dbReference type="GO" id="GO:0046872">
    <property type="term" value="F:metal ion binding"/>
    <property type="evidence" value="ECO:0007669"/>
    <property type="project" value="UniProtKB-KW"/>
</dbReference>
<dbReference type="EMBL" id="MAAX01000109">
    <property type="protein sequence ID" value="OUS15057.1"/>
    <property type="molecule type" value="Genomic_DNA"/>
</dbReference>
<evidence type="ECO:0000256" key="2">
    <source>
        <dbReference type="ARBA" id="ARBA00023008"/>
    </source>
</evidence>
<sequence length="236" mass="27363">MNKKKDTPYYIGLAIIIVIFGVFAVTNVIHYINKDKVVDSNRTENRIPVADKFLKKFNKVPDFEFVNQNGDTITNQDLLGKVYVIDFFFTTCPTICTPMSMNMSKINQALENLEDFRTVSITIDPDNDTPEVLKEYSKKYNANDKWLFLTGNKDAIYKLSREGFNAYVAESENESIRFEHSGNFALVDRNGYIRSRKVRIDEENENWIYHYNGVQENDIPAQIQEIIQDAETLLNK</sequence>
<dbReference type="Gene3D" id="3.40.30.10">
    <property type="entry name" value="Glutaredoxin"/>
    <property type="match status" value="1"/>
</dbReference>
<comment type="caution">
    <text evidence="7">The sequence shown here is derived from an EMBL/GenBank/DDBJ whole genome shotgun (WGS) entry which is preliminary data.</text>
</comment>
<dbReference type="CDD" id="cd02968">
    <property type="entry name" value="SCO"/>
    <property type="match status" value="1"/>
</dbReference>
<feature type="disulfide bond" description="Redox-active" evidence="4">
    <location>
        <begin position="92"/>
        <end position="96"/>
    </location>
</feature>
<evidence type="ECO:0000256" key="5">
    <source>
        <dbReference type="SAM" id="Phobius"/>
    </source>
</evidence>
<dbReference type="PANTHER" id="PTHR12151">
    <property type="entry name" value="ELECTRON TRANSPORT PROTIN SCO1/SENC FAMILY MEMBER"/>
    <property type="match status" value="1"/>
</dbReference>
<dbReference type="InterPro" id="IPR036249">
    <property type="entry name" value="Thioredoxin-like_sf"/>
</dbReference>
<evidence type="ECO:0000259" key="6">
    <source>
        <dbReference type="PROSITE" id="PS51352"/>
    </source>
</evidence>
<evidence type="ECO:0000256" key="3">
    <source>
        <dbReference type="PIRSR" id="PIRSR603782-1"/>
    </source>
</evidence>
<name>A0A1Z8AXL6_9FLAO</name>
<keyword evidence="2 3" id="KW-0186">Copper</keyword>
<organism evidence="7 8">
    <name type="scientific">Nonlabens dokdonensis</name>
    <dbReference type="NCBI Taxonomy" id="328515"/>
    <lineage>
        <taxon>Bacteria</taxon>
        <taxon>Pseudomonadati</taxon>
        <taxon>Bacteroidota</taxon>
        <taxon>Flavobacteriia</taxon>
        <taxon>Flavobacteriales</taxon>
        <taxon>Flavobacteriaceae</taxon>
        <taxon>Nonlabens</taxon>
    </lineage>
</organism>
<evidence type="ECO:0000313" key="8">
    <source>
        <dbReference type="Proteomes" id="UP000196102"/>
    </source>
</evidence>
<dbReference type="Pfam" id="PF02630">
    <property type="entry name" value="SCO1-SenC"/>
    <property type="match status" value="1"/>
</dbReference>
<dbReference type="InterPro" id="IPR003782">
    <property type="entry name" value="SCO1/SenC"/>
</dbReference>
<proteinExistence type="inferred from homology"/>
<feature type="transmembrane region" description="Helical" evidence="5">
    <location>
        <begin position="9"/>
        <end position="32"/>
    </location>
</feature>
<dbReference type="Proteomes" id="UP000196102">
    <property type="component" value="Unassembled WGS sequence"/>
</dbReference>
<gene>
    <name evidence="7" type="ORF">A9Q93_06990</name>
</gene>
<dbReference type="PANTHER" id="PTHR12151:SF25">
    <property type="entry name" value="LINALOOL DEHYDRATASE_ISOMERASE DOMAIN-CONTAINING PROTEIN"/>
    <property type="match status" value="1"/>
</dbReference>
<feature type="binding site" evidence="3">
    <location>
        <position position="92"/>
    </location>
    <ligand>
        <name>Cu cation</name>
        <dbReference type="ChEBI" id="CHEBI:23378"/>
    </ligand>
</feature>
<feature type="domain" description="Thioredoxin" evidence="6">
    <location>
        <begin position="54"/>
        <end position="224"/>
    </location>
</feature>
<keyword evidence="4" id="KW-1015">Disulfide bond</keyword>
<dbReference type="SUPFAM" id="SSF52833">
    <property type="entry name" value="Thioredoxin-like"/>
    <property type="match status" value="1"/>
</dbReference>
<evidence type="ECO:0000256" key="4">
    <source>
        <dbReference type="PIRSR" id="PIRSR603782-2"/>
    </source>
</evidence>
<protein>
    <submittedName>
        <fullName evidence="7">SCO family protein</fullName>
    </submittedName>
</protein>
<feature type="binding site" evidence="3">
    <location>
        <position position="96"/>
    </location>
    <ligand>
        <name>Cu cation</name>
        <dbReference type="ChEBI" id="CHEBI:23378"/>
    </ligand>
</feature>
<dbReference type="RefSeq" id="WP_303686691.1">
    <property type="nucleotide sequence ID" value="NZ_CAJXYO010000068.1"/>
</dbReference>
<keyword evidence="5" id="KW-0472">Membrane</keyword>
<dbReference type="AlphaFoldDB" id="A0A1Z8AXL6"/>
<keyword evidence="5" id="KW-0812">Transmembrane</keyword>
<keyword evidence="3" id="KW-0479">Metal-binding</keyword>
<feature type="binding site" evidence="3">
    <location>
        <position position="180"/>
    </location>
    <ligand>
        <name>Cu cation</name>
        <dbReference type="ChEBI" id="CHEBI:23378"/>
    </ligand>
</feature>
<keyword evidence="5" id="KW-1133">Transmembrane helix</keyword>
<dbReference type="PROSITE" id="PS51352">
    <property type="entry name" value="THIOREDOXIN_2"/>
    <property type="match status" value="1"/>
</dbReference>
<dbReference type="InterPro" id="IPR013766">
    <property type="entry name" value="Thioredoxin_domain"/>
</dbReference>
<comment type="similarity">
    <text evidence="1">Belongs to the SCO1/2 family.</text>
</comment>
<reference evidence="8" key="1">
    <citation type="journal article" date="2017" name="Proc. Natl. Acad. Sci. U.S.A.">
        <title>Simulation of Deepwater Horizon oil plume reveals substrate specialization within a complex community of hydrocarbon-degraders.</title>
        <authorList>
            <person name="Hu P."/>
            <person name="Dubinsky E.A."/>
            <person name="Probst A.J."/>
            <person name="Wang J."/>
            <person name="Sieber C.M.K."/>
            <person name="Tom L.M."/>
            <person name="Gardinali P."/>
            <person name="Banfield J.F."/>
            <person name="Atlas R.M."/>
            <person name="Andersen G.L."/>
        </authorList>
    </citation>
    <scope>NUCLEOTIDE SEQUENCE [LARGE SCALE GENOMIC DNA]</scope>
</reference>
<evidence type="ECO:0000313" key="7">
    <source>
        <dbReference type="EMBL" id="OUS15057.1"/>
    </source>
</evidence>
<accession>A0A1Z8AXL6</accession>
<evidence type="ECO:0000256" key="1">
    <source>
        <dbReference type="ARBA" id="ARBA00010996"/>
    </source>
</evidence>